<dbReference type="FunFam" id="1.20.5.350:FF:000004">
    <property type="entry name" value="WupA, isoform I"/>
    <property type="match status" value="1"/>
</dbReference>
<keyword evidence="8" id="KW-1185">Reference proteome</keyword>
<name>A0AAJ7FQP4_CEPCN</name>
<dbReference type="GO" id="GO:0006936">
    <property type="term" value="P:muscle contraction"/>
    <property type="evidence" value="ECO:0007669"/>
    <property type="project" value="TreeGrafter"/>
</dbReference>
<feature type="region of interest" description="Disordered" evidence="7">
    <location>
        <begin position="182"/>
        <end position="204"/>
    </location>
</feature>
<protein>
    <recommendedName>
        <fullName evidence="5">Troponin I</fullName>
    </recommendedName>
</protein>
<evidence type="ECO:0000256" key="3">
    <source>
        <dbReference type="ARBA" id="ARBA00022990"/>
    </source>
</evidence>
<evidence type="ECO:0000256" key="7">
    <source>
        <dbReference type="SAM" id="MobiDB-lite"/>
    </source>
</evidence>
<dbReference type="InterPro" id="IPR038077">
    <property type="entry name" value="Troponin_sf"/>
</dbReference>
<proteinExistence type="inferred from homology"/>
<dbReference type="SUPFAM" id="SSF90250">
    <property type="entry name" value="Troponin coil-coiled subunits"/>
    <property type="match status" value="1"/>
</dbReference>
<evidence type="ECO:0000256" key="5">
    <source>
        <dbReference type="ARBA" id="ARBA00074692"/>
    </source>
</evidence>
<feature type="compositionally biased region" description="Basic and acidic residues" evidence="7">
    <location>
        <begin position="1"/>
        <end position="36"/>
    </location>
</feature>
<reference evidence="9" key="1">
    <citation type="submission" date="2025-08" db="UniProtKB">
        <authorList>
            <consortium name="RefSeq"/>
        </authorList>
    </citation>
    <scope>IDENTIFICATION</scope>
</reference>
<keyword evidence="2" id="KW-0488">Methylation</keyword>
<dbReference type="InterPro" id="IPR001978">
    <property type="entry name" value="Troponin"/>
</dbReference>
<keyword evidence="4" id="KW-0009">Actin-binding</keyword>
<sequence length="204" mass="24361">MADDERKRIEDEKKRKQAETDRKRAEVRARLEEASKAKKAKKGFMTPDRKKKLRLLLRKKAAEELKKEQERKAAERRRIIEERCGKPKNVDDANEAELQTICAAYWHRLYALEGDKYDLERKIKMKAFEIADLNSQVNDLRGKFMKPTLKKVSKYENKFAKLQKKAAEFNFRNQLKQVKKKEFTLEEEDKEPKKSEKAEWQTKK</sequence>
<comment type="similarity">
    <text evidence="1">Belongs to the troponin I family.</text>
</comment>
<dbReference type="Proteomes" id="UP000694920">
    <property type="component" value="Unplaced"/>
</dbReference>
<dbReference type="InterPro" id="IPR050875">
    <property type="entry name" value="Troponin_I"/>
</dbReference>
<evidence type="ECO:0000313" key="9">
    <source>
        <dbReference type="RefSeq" id="XP_015603507.1"/>
    </source>
</evidence>
<keyword evidence="3" id="KW-0007">Acetylation</keyword>
<dbReference type="PANTHER" id="PTHR13738:SF1">
    <property type="entry name" value="TROPONIN I"/>
    <property type="match status" value="1"/>
</dbReference>
<dbReference type="GeneID" id="107271709"/>
<feature type="region of interest" description="Disordered" evidence="7">
    <location>
        <begin position="1"/>
        <end position="47"/>
    </location>
</feature>
<evidence type="ECO:0000256" key="4">
    <source>
        <dbReference type="ARBA" id="ARBA00023203"/>
    </source>
</evidence>
<dbReference type="Gene3D" id="1.20.5.350">
    <property type="match status" value="1"/>
</dbReference>
<evidence type="ECO:0000313" key="8">
    <source>
        <dbReference type="Proteomes" id="UP000694920"/>
    </source>
</evidence>
<dbReference type="CTD" id="32794"/>
<dbReference type="Pfam" id="PF00992">
    <property type="entry name" value="Troponin"/>
    <property type="match status" value="1"/>
</dbReference>
<dbReference type="RefSeq" id="XP_015603507.1">
    <property type="nucleotide sequence ID" value="XM_015748021.2"/>
</dbReference>
<dbReference type="PANTHER" id="PTHR13738">
    <property type="entry name" value="TROPONIN I"/>
    <property type="match status" value="1"/>
</dbReference>
<evidence type="ECO:0000256" key="6">
    <source>
        <dbReference type="SAM" id="Coils"/>
    </source>
</evidence>
<gene>
    <name evidence="9" type="primary">LOC107271709</name>
</gene>
<evidence type="ECO:0000256" key="2">
    <source>
        <dbReference type="ARBA" id="ARBA00022481"/>
    </source>
</evidence>
<keyword evidence="6" id="KW-0175">Coiled coil</keyword>
<dbReference type="AlphaFoldDB" id="A0AAJ7FQP4"/>
<dbReference type="GO" id="GO:0003779">
    <property type="term" value="F:actin binding"/>
    <property type="evidence" value="ECO:0007669"/>
    <property type="project" value="UniProtKB-KW"/>
</dbReference>
<organism evidence="8 9">
    <name type="scientific">Cephus cinctus</name>
    <name type="common">Wheat stem sawfly</name>
    <dbReference type="NCBI Taxonomy" id="211228"/>
    <lineage>
        <taxon>Eukaryota</taxon>
        <taxon>Metazoa</taxon>
        <taxon>Ecdysozoa</taxon>
        <taxon>Arthropoda</taxon>
        <taxon>Hexapoda</taxon>
        <taxon>Insecta</taxon>
        <taxon>Pterygota</taxon>
        <taxon>Neoptera</taxon>
        <taxon>Endopterygota</taxon>
        <taxon>Hymenoptera</taxon>
        <taxon>Cephoidea</taxon>
        <taxon>Cephidae</taxon>
        <taxon>Cephus</taxon>
    </lineage>
</organism>
<feature type="coiled-coil region" evidence="6">
    <location>
        <begin position="52"/>
        <end position="82"/>
    </location>
</feature>
<evidence type="ECO:0000256" key="1">
    <source>
        <dbReference type="ARBA" id="ARBA00009930"/>
    </source>
</evidence>
<dbReference type="GO" id="GO:0005861">
    <property type="term" value="C:troponin complex"/>
    <property type="evidence" value="ECO:0007669"/>
    <property type="project" value="InterPro"/>
</dbReference>
<accession>A0AAJ7FQP4</accession>